<accession>A0AAV2SFU5</accession>
<protein>
    <recommendedName>
        <fullName evidence="3">CCHC-type domain-containing protein</fullName>
    </recommendedName>
</protein>
<dbReference type="EMBL" id="CAXKWB010061559">
    <property type="protein sequence ID" value="CAL4184391.1"/>
    <property type="molecule type" value="Genomic_DNA"/>
</dbReference>
<proteinExistence type="predicted"/>
<name>A0AAV2SFU5_MEGNR</name>
<sequence>MATLNHKYATSYGAACVSDNQKRNKNGINHKKHCSRGQRKTCKSLQRLYYCTHCNKWGHSMRFCYSLKWCALCDTFGHNPFNCRMYSTISAWMATAKYQNLCAECLNPIVKGENKCNNCGTPNVYWLSSGRQNQSSQTESNQVDIEIQNSSEDFNADGFLSNKSIDDRLIPNGYVNKTFKTEVNSVVSPTLNSHISENHKEMLLQMQNLTKELKQHKSELNSRLLGLDSSLSSVNNLVTKSFEHLSDKIENNCIGAQVPTVIQIHDTAKVHQILQAYTIHWDALLKKQASDKSELLREIAFLKHELRNSVGNDKNLSQLQSISVQKEQHALKRVKKLNLKLYETETKCDAIKVEKDRLLIEIQNRDSRLAEQEILINNFNHERVDNSLLIDAHINVRDSKEISTNVFKLETDPPVDKNCVDAKYANNKIKNKQLNAKLERLLDSLKSNIMSQDNFSAQHLKCSNYQHPEDKCSEYKPKGRLDPNAITICYSDFPSPKKKKLREYKVI</sequence>
<comment type="caution">
    <text evidence="1">The sequence shown here is derived from an EMBL/GenBank/DDBJ whole genome shotgun (WGS) entry which is preliminary data.</text>
</comment>
<evidence type="ECO:0000313" key="1">
    <source>
        <dbReference type="EMBL" id="CAL4184391.1"/>
    </source>
</evidence>
<keyword evidence="2" id="KW-1185">Reference proteome</keyword>
<gene>
    <name evidence="1" type="ORF">MNOR_LOCUS35820</name>
</gene>
<dbReference type="AlphaFoldDB" id="A0AAV2SFU5"/>
<dbReference type="Proteomes" id="UP001497623">
    <property type="component" value="Unassembled WGS sequence"/>
</dbReference>
<organism evidence="1 2">
    <name type="scientific">Meganyctiphanes norvegica</name>
    <name type="common">Northern krill</name>
    <name type="synonym">Thysanopoda norvegica</name>
    <dbReference type="NCBI Taxonomy" id="48144"/>
    <lineage>
        <taxon>Eukaryota</taxon>
        <taxon>Metazoa</taxon>
        <taxon>Ecdysozoa</taxon>
        <taxon>Arthropoda</taxon>
        <taxon>Crustacea</taxon>
        <taxon>Multicrustacea</taxon>
        <taxon>Malacostraca</taxon>
        <taxon>Eumalacostraca</taxon>
        <taxon>Eucarida</taxon>
        <taxon>Euphausiacea</taxon>
        <taxon>Euphausiidae</taxon>
        <taxon>Meganyctiphanes</taxon>
    </lineage>
</organism>
<reference evidence="1 2" key="1">
    <citation type="submission" date="2024-05" db="EMBL/GenBank/DDBJ databases">
        <authorList>
            <person name="Wallberg A."/>
        </authorList>
    </citation>
    <scope>NUCLEOTIDE SEQUENCE [LARGE SCALE GENOMIC DNA]</scope>
</reference>
<evidence type="ECO:0000313" key="2">
    <source>
        <dbReference type="Proteomes" id="UP001497623"/>
    </source>
</evidence>
<evidence type="ECO:0008006" key="3">
    <source>
        <dbReference type="Google" id="ProtNLM"/>
    </source>
</evidence>